<dbReference type="PROSITE" id="PS51819">
    <property type="entry name" value="VOC"/>
    <property type="match status" value="1"/>
</dbReference>
<evidence type="ECO:0000256" key="1">
    <source>
        <dbReference type="SAM" id="SignalP"/>
    </source>
</evidence>
<keyword evidence="4" id="KW-1185">Reference proteome</keyword>
<dbReference type="InterPro" id="IPR029068">
    <property type="entry name" value="Glyas_Bleomycin-R_OHBP_Dase"/>
</dbReference>
<name>A0AAW3ZIQ7_9GAMM</name>
<comment type="caution">
    <text evidence="3">The sequence shown here is derived from an EMBL/GenBank/DDBJ whole genome shotgun (WGS) entry which is preliminary data.</text>
</comment>
<evidence type="ECO:0000259" key="2">
    <source>
        <dbReference type="PROSITE" id="PS51819"/>
    </source>
</evidence>
<dbReference type="PROSITE" id="PS51257">
    <property type="entry name" value="PROKAR_LIPOPROTEIN"/>
    <property type="match status" value="1"/>
</dbReference>
<dbReference type="RefSeq" id="WP_192029301.1">
    <property type="nucleotide sequence ID" value="NZ_JACYTR010000013.1"/>
</dbReference>
<sequence>MFKVIATVSLLSLASLQASASSAAQACATARVGAALSVADIEQAERFYQAGLNMQRALSRDFPEHGLKMRLLCSATLSLEILQSDKAAPNPRGAFERDLVHGPSKLVVWVEDLQQSSDRLVALGATLNVSAFEEPNLGVRIAILTDPLGNPIQLNQPMPP</sequence>
<feature type="chain" id="PRO_5043498445" description="VOC domain-containing protein" evidence="1">
    <location>
        <begin position="21"/>
        <end position="160"/>
    </location>
</feature>
<evidence type="ECO:0000313" key="3">
    <source>
        <dbReference type="EMBL" id="MBD8525883.1"/>
    </source>
</evidence>
<dbReference type="EMBL" id="JACYTR010000013">
    <property type="protein sequence ID" value="MBD8525883.1"/>
    <property type="molecule type" value="Genomic_DNA"/>
</dbReference>
<dbReference type="AlphaFoldDB" id="A0AAW3ZIQ7"/>
<dbReference type="InterPro" id="IPR037523">
    <property type="entry name" value="VOC_core"/>
</dbReference>
<proteinExistence type="predicted"/>
<protein>
    <recommendedName>
        <fullName evidence="2">VOC domain-containing protein</fullName>
    </recommendedName>
</protein>
<feature type="domain" description="VOC" evidence="2">
    <location>
        <begin position="30"/>
        <end position="157"/>
    </location>
</feature>
<dbReference type="InterPro" id="IPR004360">
    <property type="entry name" value="Glyas_Fos-R_dOase_dom"/>
</dbReference>
<dbReference type="Proteomes" id="UP000613768">
    <property type="component" value="Unassembled WGS sequence"/>
</dbReference>
<accession>A0AAW3ZIQ7</accession>
<dbReference type="SUPFAM" id="SSF54593">
    <property type="entry name" value="Glyoxalase/Bleomycin resistance protein/Dihydroxybiphenyl dioxygenase"/>
    <property type="match status" value="1"/>
</dbReference>
<dbReference type="Pfam" id="PF00903">
    <property type="entry name" value="Glyoxalase"/>
    <property type="match status" value="1"/>
</dbReference>
<feature type="signal peptide" evidence="1">
    <location>
        <begin position="1"/>
        <end position="20"/>
    </location>
</feature>
<reference evidence="3 4" key="1">
    <citation type="submission" date="2020-09" db="EMBL/GenBank/DDBJ databases">
        <title>Pseudoxanthomonas sp. CAU 1598 isolated from sand of Yaerae Beach.</title>
        <authorList>
            <person name="Kim W."/>
        </authorList>
    </citation>
    <scope>NUCLEOTIDE SEQUENCE [LARGE SCALE GENOMIC DNA]</scope>
    <source>
        <strain evidence="3 4">CAU 1598</strain>
    </source>
</reference>
<organism evidence="3 4">
    <name type="scientific">Pseudomarimonas arenosa</name>
    <dbReference type="NCBI Taxonomy" id="2774145"/>
    <lineage>
        <taxon>Bacteria</taxon>
        <taxon>Pseudomonadati</taxon>
        <taxon>Pseudomonadota</taxon>
        <taxon>Gammaproteobacteria</taxon>
        <taxon>Lysobacterales</taxon>
        <taxon>Lysobacteraceae</taxon>
        <taxon>Pseudomarimonas</taxon>
    </lineage>
</organism>
<keyword evidence="1" id="KW-0732">Signal</keyword>
<gene>
    <name evidence="3" type="ORF">IFO71_09020</name>
</gene>
<dbReference type="Gene3D" id="3.10.180.10">
    <property type="entry name" value="2,3-Dihydroxybiphenyl 1,2-Dioxygenase, domain 1"/>
    <property type="match status" value="1"/>
</dbReference>
<evidence type="ECO:0000313" key="4">
    <source>
        <dbReference type="Proteomes" id="UP000613768"/>
    </source>
</evidence>